<feature type="compositionally biased region" description="Polar residues" evidence="1">
    <location>
        <begin position="122"/>
        <end position="133"/>
    </location>
</feature>
<evidence type="ECO:0000313" key="2">
    <source>
        <dbReference type="EMBL" id="CCC51666.1"/>
    </source>
</evidence>
<organism evidence="2">
    <name type="scientific">Trypanosoma vivax (strain Y486)</name>
    <dbReference type="NCBI Taxonomy" id="1055687"/>
    <lineage>
        <taxon>Eukaryota</taxon>
        <taxon>Discoba</taxon>
        <taxon>Euglenozoa</taxon>
        <taxon>Kinetoplastea</taxon>
        <taxon>Metakinetoplastina</taxon>
        <taxon>Trypanosomatida</taxon>
        <taxon>Trypanosomatidae</taxon>
        <taxon>Trypanosoma</taxon>
        <taxon>Duttonella</taxon>
    </lineage>
</organism>
<accession>G0U709</accession>
<feature type="region of interest" description="Disordered" evidence="1">
    <location>
        <begin position="82"/>
        <end position="135"/>
    </location>
</feature>
<feature type="compositionally biased region" description="Polar residues" evidence="1">
    <location>
        <begin position="1112"/>
        <end position="1131"/>
    </location>
</feature>
<sequence length="1146" mass="128357">MGSGQSNLNGDVEAHLNKWENALTALEKMAASNSRAVEQDRMFSTALEDPRCANEELLESSLRGVCRSSQVSFSTVALDSEQSLQQRHSQRQMSAQGELGTRYQSQSVSLPASNNNSSNNNTETPKLGSSSGQPLKCRQQVVENRKSRMAFFKSYKVTNPDEVHNKIKCTHIGAVAVALSYLIGGEKDCIERKKRVTVEDIFFATQLPLHYIYSGVNSMQVTVDIIREFIAIDSRFKNEYGFSVVHFDISPTLGQVGLGRNDVGDRQTRMQLPEFTRLLSHECEEESNAIRIVNYDPYILEQETTHDEGEESDDDNTTSLAGSLCCLSRKEKNVYEKDNNGAYAIVVDVRHVVQLMVTLAEGVTGDELQVRLFEVPVNALFKAMAAPRKGERARGSLRIFRKDSVPVMMNDEVRSMFSPQLASGNVIGSLLQGTHASVVSTHISSHIIAVAWAMHLLGGVRLNAYGYGNGLPVSDIIRTMKFPTEVFIDGNLPLGEVQRYAQEYIKIKKYNYGVSTHYVLTNSVREDAAPTISVFDLEAIINDVMGANEDPKAPRRVMLIMYNAMVAHNMLNVAQTPHWCVLSGYDRESQMALLIDTHPKKFLQTWTCPLERLHRALTLNGYLIFSKFRKANIFHRAGLEGEPPAAIDSALHELLQLGAPCSITLTGQEHDDVAGGQKALVVERKDFLRTFHFPSLPLCPTMVALAITKLGRPTTFEDVFMALPFEASSLMLRYFTLECMAVCLMTYIERLGLHMGVKTYHTDRSNNNTPRISVEEFREAVVQCVLDNGKALVVLFNSVSIDVFGELHPFGSTGLVVGYNEMDDYVTVMDTNPNEYFRSWSIPINALFAAIHDTDEKNRRCGFLVLDNDTAPMETLFPQDYTRSTPLHVLPVRNVFHVSPSPHFQALSFAFAQLGFFCSPEQIFYEAYFKTVEGKCLRQCQAFAWRDVDVSLSVINKRMEISSLVQICEKFIGSLNFRSGAHAGMDNRDEKANEDTVEIEVVGKLDEESIDRVLRDATHHGDNRTVLLLNYDTGRVHDVMDWGRSAALVKAYDPNTRKVLLWEGEHCVFGLFWTIDLMKLIEIGDLHNELSSYGLIKFKRVQQRPGRVGATGKSSGRQASERPASTLSPATSPGLRRNREMLTKFI</sequence>
<dbReference type="AlphaFoldDB" id="G0U709"/>
<gene>
    <name evidence="2" type="ORF">TVY486_1007130</name>
</gene>
<dbReference type="InterPro" id="IPR038765">
    <property type="entry name" value="Papain-like_cys_pep_sf"/>
</dbReference>
<feature type="region of interest" description="Disordered" evidence="1">
    <location>
        <begin position="1106"/>
        <end position="1134"/>
    </location>
</feature>
<evidence type="ECO:0000256" key="1">
    <source>
        <dbReference type="SAM" id="MobiDB-lite"/>
    </source>
</evidence>
<dbReference type="VEuPathDB" id="TriTrypDB:TvY486_1007130"/>
<feature type="compositionally biased region" description="Polar residues" evidence="1">
    <location>
        <begin position="82"/>
        <end position="95"/>
    </location>
</feature>
<feature type="compositionally biased region" description="Polar residues" evidence="1">
    <location>
        <begin position="102"/>
        <end position="112"/>
    </location>
</feature>
<dbReference type="OMA" id="EEIFYEA"/>
<name>G0U709_TRYVY</name>
<dbReference type="Gene3D" id="3.90.70.30">
    <property type="entry name" value="Phytochelatin synthase, N-terminal domain"/>
    <property type="match status" value="2"/>
</dbReference>
<dbReference type="FunFam" id="3.90.70.30:FF:000003">
    <property type="entry name" value="Uncharacterized protein"/>
    <property type="match status" value="1"/>
</dbReference>
<dbReference type="SUPFAM" id="SSF54001">
    <property type="entry name" value="Cysteine proteinases"/>
    <property type="match status" value="2"/>
</dbReference>
<protein>
    <submittedName>
        <fullName evidence="2">Uncharacterized protein</fullName>
    </submittedName>
</protein>
<dbReference type="InterPro" id="IPR038156">
    <property type="entry name" value="PCS_N_sf"/>
</dbReference>
<reference evidence="2" key="1">
    <citation type="journal article" date="2012" name="Proc. Natl. Acad. Sci. U.S.A.">
        <title>Antigenic diversity is generated by distinct evolutionary mechanisms in African trypanosome species.</title>
        <authorList>
            <person name="Jackson A.P."/>
            <person name="Berry A."/>
            <person name="Aslett M."/>
            <person name="Allison H.C."/>
            <person name="Burton P."/>
            <person name="Vavrova-Anderson J."/>
            <person name="Brown R."/>
            <person name="Browne H."/>
            <person name="Corton N."/>
            <person name="Hauser H."/>
            <person name="Gamble J."/>
            <person name="Gilderthorp R."/>
            <person name="Marcello L."/>
            <person name="McQuillan J."/>
            <person name="Otto T.D."/>
            <person name="Quail M.A."/>
            <person name="Sanders M.J."/>
            <person name="van Tonder A."/>
            <person name="Ginger M.L."/>
            <person name="Field M.C."/>
            <person name="Barry J.D."/>
            <person name="Hertz-Fowler C."/>
            <person name="Berriman M."/>
        </authorList>
    </citation>
    <scope>NUCLEOTIDE SEQUENCE</scope>
    <source>
        <strain evidence="2">Y486</strain>
    </source>
</reference>
<proteinExistence type="predicted"/>
<dbReference type="EMBL" id="HE573026">
    <property type="protein sequence ID" value="CCC51666.1"/>
    <property type="molecule type" value="Genomic_DNA"/>
</dbReference>